<dbReference type="AlphaFoldDB" id="A0A0F9L9D8"/>
<proteinExistence type="predicted"/>
<comment type="caution">
    <text evidence="1">The sequence shown here is derived from an EMBL/GenBank/DDBJ whole genome shotgun (WGS) entry which is preliminary data.</text>
</comment>
<accession>A0A0F9L9D8</accession>
<organism evidence="1">
    <name type="scientific">marine sediment metagenome</name>
    <dbReference type="NCBI Taxonomy" id="412755"/>
    <lineage>
        <taxon>unclassified sequences</taxon>
        <taxon>metagenomes</taxon>
        <taxon>ecological metagenomes</taxon>
    </lineage>
</organism>
<gene>
    <name evidence="1" type="ORF">LCGC14_1227800</name>
</gene>
<dbReference type="EMBL" id="LAZR01006523">
    <property type="protein sequence ID" value="KKM91514.1"/>
    <property type="molecule type" value="Genomic_DNA"/>
</dbReference>
<reference evidence="1" key="1">
    <citation type="journal article" date="2015" name="Nature">
        <title>Complex archaea that bridge the gap between prokaryotes and eukaryotes.</title>
        <authorList>
            <person name="Spang A."/>
            <person name="Saw J.H."/>
            <person name="Jorgensen S.L."/>
            <person name="Zaremba-Niedzwiedzka K."/>
            <person name="Martijn J."/>
            <person name="Lind A.E."/>
            <person name="van Eijk R."/>
            <person name="Schleper C."/>
            <person name="Guy L."/>
            <person name="Ettema T.J."/>
        </authorList>
    </citation>
    <scope>NUCLEOTIDE SEQUENCE</scope>
</reference>
<sequence length="73" mass="8315">MFIEVKREISVVSHYNEMESELLYTALTAYAEDVRPGEAKDCVLNMLAEMQTIEDKVQVLLNVEQGHSKARKA</sequence>
<evidence type="ECO:0000313" key="1">
    <source>
        <dbReference type="EMBL" id="KKM91514.1"/>
    </source>
</evidence>
<protein>
    <submittedName>
        <fullName evidence="1">Uncharacterized protein</fullName>
    </submittedName>
</protein>
<name>A0A0F9L9D8_9ZZZZ</name>